<evidence type="ECO:0000256" key="1">
    <source>
        <dbReference type="SAM" id="Phobius"/>
    </source>
</evidence>
<keyword evidence="1" id="KW-0812">Transmembrane</keyword>
<accession>A0ABV2G651</accession>
<feature type="transmembrane region" description="Helical" evidence="1">
    <location>
        <begin position="138"/>
        <end position="162"/>
    </location>
</feature>
<dbReference type="GeneID" id="93166645"/>
<comment type="caution">
    <text evidence="2">The sequence shown here is derived from an EMBL/GenBank/DDBJ whole genome shotgun (WGS) entry which is preliminary data.</text>
</comment>
<keyword evidence="1" id="KW-1133">Transmembrane helix</keyword>
<keyword evidence="1" id="KW-0472">Membrane</keyword>
<dbReference type="EMBL" id="JBEPLZ010000039">
    <property type="protein sequence ID" value="MET3573771.1"/>
    <property type="molecule type" value="Genomic_DNA"/>
</dbReference>
<feature type="transmembrane region" description="Helical" evidence="1">
    <location>
        <begin position="24"/>
        <end position="47"/>
    </location>
</feature>
<keyword evidence="3" id="KW-1185">Reference proteome</keyword>
<evidence type="ECO:0000313" key="2">
    <source>
        <dbReference type="EMBL" id="MET3573771.1"/>
    </source>
</evidence>
<proteinExistence type="predicted"/>
<sequence>MFYEKNGHGEEIPVRIRFFSPVRILSIITNVVATVLLPLIIATAVRLVDISGTSQKFFDGFRPMYDAAWYVFAGLIAIIYFAKGVRKDVYEHPILYEATSGKKLGTHASRKLSIFSVLGIQNRDENGKKVSLIRAFQMLGGLGIFLGIFLISLLVGSVAAILI</sequence>
<name>A0ABV2G651_9FIRM</name>
<protein>
    <recommendedName>
        <fullName evidence="4">RDD domain-containing protein</fullName>
    </recommendedName>
</protein>
<organism evidence="2 3">
    <name type="scientific">Enterocloster citroniae</name>
    <dbReference type="NCBI Taxonomy" id="358743"/>
    <lineage>
        <taxon>Bacteria</taxon>
        <taxon>Bacillati</taxon>
        <taxon>Bacillota</taxon>
        <taxon>Clostridia</taxon>
        <taxon>Lachnospirales</taxon>
        <taxon>Lachnospiraceae</taxon>
        <taxon>Enterocloster</taxon>
    </lineage>
</organism>
<reference evidence="2 3" key="1">
    <citation type="submission" date="2024-06" db="EMBL/GenBank/DDBJ databases">
        <title>Genomic Encyclopedia of Type Strains, Phase IV (KMG-IV): sequencing the most valuable type-strain genomes for metagenomic binning, comparative biology and taxonomic classification.</title>
        <authorList>
            <person name="Goeker M."/>
        </authorList>
    </citation>
    <scope>NUCLEOTIDE SEQUENCE [LARGE SCALE GENOMIC DNA]</scope>
    <source>
        <strain evidence="2 3">DSM 19261</strain>
    </source>
</reference>
<evidence type="ECO:0000313" key="3">
    <source>
        <dbReference type="Proteomes" id="UP001549200"/>
    </source>
</evidence>
<gene>
    <name evidence="2" type="ORF">ABID13_005439</name>
</gene>
<dbReference type="RefSeq" id="WP_156200251.1">
    <property type="nucleotide sequence ID" value="NZ_JBEPLZ010000039.1"/>
</dbReference>
<feature type="transmembrane region" description="Helical" evidence="1">
    <location>
        <begin position="67"/>
        <end position="85"/>
    </location>
</feature>
<evidence type="ECO:0008006" key="4">
    <source>
        <dbReference type="Google" id="ProtNLM"/>
    </source>
</evidence>
<dbReference type="Proteomes" id="UP001549200">
    <property type="component" value="Unassembled WGS sequence"/>
</dbReference>